<feature type="transmembrane region" description="Helical" evidence="6">
    <location>
        <begin position="39"/>
        <end position="63"/>
    </location>
</feature>
<keyword evidence="5 6" id="KW-0472">Membrane</keyword>
<feature type="transmembrane region" description="Helical" evidence="6">
    <location>
        <begin position="69"/>
        <end position="91"/>
    </location>
</feature>
<evidence type="ECO:0000256" key="2">
    <source>
        <dbReference type="ARBA" id="ARBA00022475"/>
    </source>
</evidence>
<dbReference type="GO" id="GO:0015171">
    <property type="term" value="F:amino acid transmembrane transporter activity"/>
    <property type="evidence" value="ECO:0007669"/>
    <property type="project" value="TreeGrafter"/>
</dbReference>
<keyword evidence="2" id="KW-1003">Cell membrane</keyword>
<proteinExistence type="predicted"/>
<evidence type="ECO:0000256" key="3">
    <source>
        <dbReference type="ARBA" id="ARBA00022692"/>
    </source>
</evidence>
<evidence type="ECO:0000313" key="7">
    <source>
        <dbReference type="EMBL" id="SFW81430.1"/>
    </source>
</evidence>
<sequence>MSIGTLLGFAGVVMVAYVVPGPDWMVILRYSARARRRGFLAAAGVQCGLCVHMAAAALGVSTALLHSPVAFTVLKLVGAAYLVFLGGQALWQSWRRRHDDRPAEQPGEEPETEARPARVFRQAFLSNVLNPKAALFFVSVLPQFLDPAGPAAAQVLVLGTLDIGLGVLWWALFVLLTARLSGLMRRSGPRRALDRVTGTALVGLGVTLVATS</sequence>
<accession>A0A1K1SAV3</accession>
<evidence type="ECO:0000256" key="4">
    <source>
        <dbReference type="ARBA" id="ARBA00022989"/>
    </source>
</evidence>
<keyword evidence="3 6" id="KW-0812">Transmembrane</keyword>
<reference evidence="8" key="1">
    <citation type="submission" date="2016-11" db="EMBL/GenBank/DDBJ databases">
        <authorList>
            <person name="Varghese N."/>
            <person name="Submissions S."/>
        </authorList>
    </citation>
    <scope>NUCLEOTIDE SEQUENCE [LARGE SCALE GENOMIC DNA]</scope>
    <source>
        <strain evidence="8">DSM 44671</strain>
    </source>
</reference>
<dbReference type="PANTHER" id="PTHR30086">
    <property type="entry name" value="ARGININE EXPORTER PROTEIN ARGO"/>
    <property type="match status" value="1"/>
</dbReference>
<dbReference type="OrthoDB" id="3175972at2"/>
<feature type="transmembrane region" description="Helical" evidence="6">
    <location>
        <begin position="151"/>
        <end position="180"/>
    </location>
</feature>
<evidence type="ECO:0000256" key="1">
    <source>
        <dbReference type="ARBA" id="ARBA00004651"/>
    </source>
</evidence>
<dbReference type="PIRSF" id="PIRSF006324">
    <property type="entry name" value="LeuE"/>
    <property type="match status" value="1"/>
</dbReference>
<protein>
    <submittedName>
        <fullName evidence="7">Threonine/homoserine/homoserine lactone efflux protein</fullName>
    </submittedName>
</protein>
<dbReference type="EMBL" id="FPJG01000006">
    <property type="protein sequence ID" value="SFW81430.1"/>
    <property type="molecule type" value="Genomic_DNA"/>
</dbReference>
<evidence type="ECO:0000313" key="8">
    <source>
        <dbReference type="Proteomes" id="UP000182740"/>
    </source>
</evidence>
<dbReference type="Proteomes" id="UP000182740">
    <property type="component" value="Unassembled WGS sequence"/>
</dbReference>
<dbReference type="RefSeq" id="WP_072478697.1">
    <property type="nucleotide sequence ID" value="NZ_FPJG01000006.1"/>
</dbReference>
<feature type="transmembrane region" description="Helical" evidence="6">
    <location>
        <begin position="124"/>
        <end position="145"/>
    </location>
</feature>
<name>A0A1K1SAV3_9PSEU</name>
<dbReference type="STRING" id="546364.SAMN04489730_5183"/>
<comment type="subcellular location">
    <subcellularLocation>
        <location evidence="1">Cell membrane</location>
        <topology evidence="1">Multi-pass membrane protein</topology>
    </subcellularLocation>
</comment>
<dbReference type="GO" id="GO:0005886">
    <property type="term" value="C:plasma membrane"/>
    <property type="evidence" value="ECO:0007669"/>
    <property type="project" value="UniProtKB-SubCell"/>
</dbReference>
<evidence type="ECO:0000256" key="6">
    <source>
        <dbReference type="SAM" id="Phobius"/>
    </source>
</evidence>
<evidence type="ECO:0000256" key="5">
    <source>
        <dbReference type="ARBA" id="ARBA00023136"/>
    </source>
</evidence>
<dbReference type="Pfam" id="PF01810">
    <property type="entry name" value="LysE"/>
    <property type="match status" value="1"/>
</dbReference>
<feature type="transmembrane region" description="Helical" evidence="6">
    <location>
        <begin position="6"/>
        <end position="27"/>
    </location>
</feature>
<dbReference type="PANTHER" id="PTHR30086:SF20">
    <property type="entry name" value="ARGININE EXPORTER PROTEIN ARGO-RELATED"/>
    <property type="match status" value="1"/>
</dbReference>
<organism evidence="7 8">
    <name type="scientific">Amycolatopsis australiensis</name>
    <dbReference type="NCBI Taxonomy" id="546364"/>
    <lineage>
        <taxon>Bacteria</taxon>
        <taxon>Bacillati</taxon>
        <taxon>Actinomycetota</taxon>
        <taxon>Actinomycetes</taxon>
        <taxon>Pseudonocardiales</taxon>
        <taxon>Pseudonocardiaceae</taxon>
        <taxon>Amycolatopsis</taxon>
    </lineage>
</organism>
<dbReference type="AlphaFoldDB" id="A0A1K1SAV3"/>
<dbReference type="InterPro" id="IPR001123">
    <property type="entry name" value="LeuE-type"/>
</dbReference>
<gene>
    <name evidence="7" type="ORF">SAMN04489730_5183</name>
</gene>
<keyword evidence="8" id="KW-1185">Reference proteome</keyword>
<keyword evidence="4 6" id="KW-1133">Transmembrane helix</keyword>